<gene>
    <name evidence="1" type="ORF">BB560_002755</name>
</gene>
<sequence>MSSPTVIALLSKCVKFSAMNLSKKSKIAFRFLNQAKYMSFGDTQSLIEIPEDVVEKINSILIEQSIPSSETIALAPKKRPKNNQRDIYNVCVAGNQYKAELDSMPRDHLKLNDLQRKALRKQQLDLDTDSCMIIADFKGNFRIGGGP</sequence>
<comment type="caution">
    <text evidence="1">The sequence shown here is derived from an EMBL/GenBank/DDBJ whole genome shotgun (WGS) entry which is preliminary data.</text>
</comment>
<evidence type="ECO:0000313" key="2">
    <source>
        <dbReference type="Proteomes" id="UP000245609"/>
    </source>
</evidence>
<keyword evidence="2" id="KW-1185">Reference proteome</keyword>
<dbReference type="EMBL" id="MBFS01000336">
    <property type="protein sequence ID" value="PVV02780.1"/>
    <property type="molecule type" value="Genomic_DNA"/>
</dbReference>
<evidence type="ECO:0000313" key="1">
    <source>
        <dbReference type="EMBL" id="PVV02780.1"/>
    </source>
</evidence>
<reference evidence="1 2" key="1">
    <citation type="journal article" date="2018" name="MBio">
        <title>Comparative Genomics Reveals the Core Gene Toolbox for the Fungus-Insect Symbiosis.</title>
        <authorList>
            <person name="Wang Y."/>
            <person name="Stata M."/>
            <person name="Wang W."/>
            <person name="Stajich J.E."/>
            <person name="White M.M."/>
            <person name="Moncalvo J.M."/>
        </authorList>
    </citation>
    <scope>NUCLEOTIDE SEQUENCE [LARGE SCALE GENOMIC DNA]</scope>
    <source>
        <strain evidence="1 2">SC-DP-2</strain>
    </source>
</reference>
<protein>
    <submittedName>
        <fullName evidence="1">Uncharacterized protein</fullName>
    </submittedName>
</protein>
<name>A0A2T9ZE03_9FUNG</name>
<dbReference type="Proteomes" id="UP000245609">
    <property type="component" value="Unassembled WGS sequence"/>
</dbReference>
<dbReference type="AlphaFoldDB" id="A0A2T9ZE03"/>
<accession>A0A2T9ZE03</accession>
<proteinExistence type="predicted"/>
<feature type="non-terminal residue" evidence="1">
    <location>
        <position position="147"/>
    </location>
</feature>
<organism evidence="1 2">
    <name type="scientific">Smittium megazygosporum</name>
    <dbReference type="NCBI Taxonomy" id="133381"/>
    <lineage>
        <taxon>Eukaryota</taxon>
        <taxon>Fungi</taxon>
        <taxon>Fungi incertae sedis</taxon>
        <taxon>Zoopagomycota</taxon>
        <taxon>Kickxellomycotina</taxon>
        <taxon>Harpellomycetes</taxon>
        <taxon>Harpellales</taxon>
        <taxon>Legeriomycetaceae</taxon>
        <taxon>Smittium</taxon>
    </lineage>
</organism>